<evidence type="ECO:0000259" key="2">
    <source>
        <dbReference type="Pfam" id="PF00931"/>
    </source>
</evidence>
<feature type="domain" description="NB-ARC" evidence="2">
    <location>
        <begin position="205"/>
        <end position="388"/>
    </location>
</feature>
<reference evidence="4" key="2">
    <citation type="submission" date="2013-12" db="EMBL/GenBank/DDBJ databases">
        <authorList>
            <person name="Yu Y."/>
            <person name="Lee S."/>
            <person name="de Baynast K."/>
            <person name="Wissotski M."/>
            <person name="Liu L."/>
            <person name="Talag J."/>
            <person name="Goicoechea J."/>
            <person name="Angelova A."/>
            <person name="Jetty R."/>
            <person name="Kudrna D."/>
            <person name="Golser W."/>
            <person name="Rivera L."/>
            <person name="Zhang J."/>
            <person name="Wing R."/>
        </authorList>
    </citation>
    <scope>NUCLEOTIDE SEQUENCE</scope>
</reference>
<dbReference type="GO" id="GO:0043531">
    <property type="term" value="F:ADP binding"/>
    <property type="evidence" value="ECO:0007669"/>
    <property type="project" value="InterPro"/>
</dbReference>
<dbReference type="eggNOG" id="ENOG502RPBY">
    <property type="taxonomic scope" value="Eukaryota"/>
</dbReference>
<reference evidence="3" key="3">
    <citation type="submission" date="2015-04" db="UniProtKB">
        <authorList>
            <consortium name="EnsemblPlants"/>
        </authorList>
    </citation>
    <scope>IDENTIFICATION</scope>
</reference>
<dbReference type="Gene3D" id="3.40.50.300">
    <property type="entry name" value="P-loop containing nucleotide triphosphate hydrolases"/>
    <property type="match status" value="1"/>
</dbReference>
<sequence length="439" mass="48898">MAGEQVVERGGSSEQEVQSKEAMAGNQVEELQRKMKEVVNAFEAEADKPELLHGQELTELFKILKENNDAVPQLPPEKKGQLAELLPKIAEALKQCAPEENTTMKKKAAAAALKMSDWYPFRTKADANADGGSVVSPLLEQTKAIFEPATAADAEWPPADEVLYEWTTSYVDEERLYGWHEEAKEVAEALVGGEDDDEGGVVFRAAGIYGIHGSGKTALAQRVFVHDLVKDTFPLRLWVCVGPQPDDMATLLYRMLDNLGLDTYKVEEIVNESAAVKKQVNASAEWSKIGVLLFILHVTLAKTSYLIVFDDVRAYDEWYTNLPLPPPADGEWSDRLAYGLPKKKKSAVLVTCRKEEHARAMVRTGRVFHPPPLHGHHAWTLFRRQYTHANNYKDDSHLELLEKMQEEIVAKCLGLPVAIIEAAKGFAQLSYQSEDDGAQ</sequence>
<dbReference type="SUPFAM" id="SSF52540">
    <property type="entry name" value="P-loop containing nucleoside triphosphate hydrolases"/>
    <property type="match status" value="1"/>
</dbReference>
<evidence type="ECO:0000256" key="1">
    <source>
        <dbReference type="SAM" id="MobiDB-lite"/>
    </source>
</evidence>
<organism evidence="3 4">
    <name type="scientific">Leersia perrieri</name>
    <dbReference type="NCBI Taxonomy" id="77586"/>
    <lineage>
        <taxon>Eukaryota</taxon>
        <taxon>Viridiplantae</taxon>
        <taxon>Streptophyta</taxon>
        <taxon>Embryophyta</taxon>
        <taxon>Tracheophyta</taxon>
        <taxon>Spermatophyta</taxon>
        <taxon>Magnoliopsida</taxon>
        <taxon>Liliopsida</taxon>
        <taxon>Poales</taxon>
        <taxon>Poaceae</taxon>
        <taxon>BOP clade</taxon>
        <taxon>Oryzoideae</taxon>
        <taxon>Oryzeae</taxon>
        <taxon>Oryzinae</taxon>
        <taxon>Leersia</taxon>
    </lineage>
</organism>
<dbReference type="Gramene" id="LPERR07G00330.1">
    <property type="protein sequence ID" value="LPERR07G00330.1"/>
    <property type="gene ID" value="LPERR07G00330"/>
</dbReference>
<dbReference type="STRING" id="77586.A0A0D9WUL9"/>
<name>A0A0D9WUL9_9ORYZ</name>
<dbReference type="PANTHER" id="PTHR36766:SF30">
    <property type="entry name" value="TIR-NBS TYPE DISEASE RESISTANCE PROTEIN-RELATED"/>
    <property type="match status" value="1"/>
</dbReference>
<evidence type="ECO:0000313" key="3">
    <source>
        <dbReference type="EnsemblPlants" id="LPERR07G00330.1"/>
    </source>
</evidence>
<dbReference type="InterPro" id="IPR002182">
    <property type="entry name" value="NB-ARC"/>
</dbReference>
<dbReference type="EnsemblPlants" id="LPERR07G00330.1">
    <property type="protein sequence ID" value="LPERR07G00330.1"/>
    <property type="gene ID" value="LPERR07G00330"/>
</dbReference>
<proteinExistence type="predicted"/>
<protein>
    <recommendedName>
        <fullName evidence="2">NB-ARC domain-containing protein</fullName>
    </recommendedName>
</protein>
<dbReference type="Pfam" id="PF00931">
    <property type="entry name" value="NB-ARC"/>
    <property type="match status" value="1"/>
</dbReference>
<accession>A0A0D9WUL9</accession>
<dbReference type="InterPro" id="IPR027417">
    <property type="entry name" value="P-loop_NTPase"/>
</dbReference>
<keyword evidence="4" id="KW-1185">Reference proteome</keyword>
<dbReference type="AlphaFoldDB" id="A0A0D9WUL9"/>
<reference evidence="3 4" key="1">
    <citation type="submission" date="2012-08" db="EMBL/GenBank/DDBJ databases">
        <title>Oryza genome evolution.</title>
        <authorList>
            <person name="Wing R.A."/>
        </authorList>
    </citation>
    <scope>NUCLEOTIDE SEQUENCE</scope>
</reference>
<dbReference type="Proteomes" id="UP000032180">
    <property type="component" value="Chromosome 7"/>
</dbReference>
<dbReference type="HOGENOM" id="CLU_027464_0_0_1"/>
<dbReference type="PANTHER" id="PTHR36766">
    <property type="entry name" value="PLANT BROAD-SPECTRUM MILDEW RESISTANCE PROTEIN RPW8"/>
    <property type="match status" value="1"/>
</dbReference>
<feature type="region of interest" description="Disordered" evidence="1">
    <location>
        <begin position="1"/>
        <end position="29"/>
    </location>
</feature>
<evidence type="ECO:0000313" key="4">
    <source>
        <dbReference type="Proteomes" id="UP000032180"/>
    </source>
</evidence>